<feature type="transmembrane region" description="Helical" evidence="2">
    <location>
        <begin position="98"/>
        <end position="122"/>
    </location>
</feature>
<dbReference type="AlphaFoldDB" id="A0A1S3HBM9"/>
<dbReference type="Proteomes" id="UP000085678">
    <property type="component" value="Unplaced"/>
</dbReference>
<keyword evidence="3" id="KW-1185">Reference proteome</keyword>
<evidence type="ECO:0000256" key="2">
    <source>
        <dbReference type="SAM" id="Phobius"/>
    </source>
</evidence>
<protein>
    <submittedName>
        <fullName evidence="4">Uncharacterized protein LOC106153510</fullName>
    </submittedName>
</protein>
<keyword evidence="2" id="KW-1133">Transmembrane helix</keyword>
<dbReference type="KEGG" id="lak:106153510"/>
<dbReference type="InParanoid" id="A0A1S3HBM9"/>
<feature type="transmembrane region" description="Helical" evidence="2">
    <location>
        <begin position="17"/>
        <end position="38"/>
    </location>
</feature>
<evidence type="ECO:0000313" key="4">
    <source>
        <dbReference type="RefSeq" id="XP_013382931.1"/>
    </source>
</evidence>
<organism evidence="3 4">
    <name type="scientific">Lingula anatina</name>
    <name type="common">Brachiopod</name>
    <name type="synonym">Lingula unguis</name>
    <dbReference type="NCBI Taxonomy" id="7574"/>
    <lineage>
        <taxon>Eukaryota</taxon>
        <taxon>Metazoa</taxon>
        <taxon>Spiralia</taxon>
        <taxon>Lophotrochozoa</taxon>
        <taxon>Brachiopoda</taxon>
        <taxon>Linguliformea</taxon>
        <taxon>Lingulata</taxon>
        <taxon>Lingulida</taxon>
        <taxon>Linguloidea</taxon>
        <taxon>Lingulidae</taxon>
        <taxon>Lingula</taxon>
    </lineage>
</organism>
<keyword evidence="2" id="KW-0812">Transmembrane</keyword>
<gene>
    <name evidence="4" type="primary">LOC106153510</name>
</gene>
<sequence>MAYIYVRFPFLLCRQVIYLYTLIGGWFPQLLASVVTTLNTPGNGTDSTTTDSDASLLNTVTRLSSTKSTDSISSNSVSLDNGAQMKENGPWFLNPTQITLIAIGVTFFIVILVVMGSLFTHWQRRRNAHRIRHCDQPKVFAPRKRRHQRPSPPGPPRRARPASTASAAASTASAS</sequence>
<accession>A0A1S3HBM9</accession>
<evidence type="ECO:0000313" key="3">
    <source>
        <dbReference type="Proteomes" id="UP000085678"/>
    </source>
</evidence>
<reference evidence="4" key="1">
    <citation type="submission" date="2025-08" db="UniProtKB">
        <authorList>
            <consortium name="RefSeq"/>
        </authorList>
    </citation>
    <scope>IDENTIFICATION</scope>
    <source>
        <tissue evidence="4">Gonads</tissue>
    </source>
</reference>
<proteinExistence type="predicted"/>
<feature type="region of interest" description="Disordered" evidence="1">
    <location>
        <begin position="137"/>
        <end position="175"/>
    </location>
</feature>
<keyword evidence="2" id="KW-0472">Membrane</keyword>
<dbReference type="RefSeq" id="XP_013382931.1">
    <property type="nucleotide sequence ID" value="XM_013527477.1"/>
</dbReference>
<feature type="compositionally biased region" description="Low complexity" evidence="1">
    <location>
        <begin position="161"/>
        <end position="175"/>
    </location>
</feature>
<dbReference type="GeneID" id="106153510"/>
<evidence type="ECO:0000256" key="1">
    <source>
        <dbReference type="SAM" id="MobiDB-lite"/>
    </source>
</evidence>
<name>A0A1S3HBM9_LINAN</name>